<dbReference type="Pfam" id="PF13963">
    <property type="entry name" value="Transpos_assoc"/>
    <property type="match status" value="1"/>
</dbReference>
<dbReference type="AlphaFoldDB" id="A0A2C9VG05"/>
<dbReference type="InterPro" id="IPR029480">
    <property type="entry name" value="Transpos_assoc"/>
</dbReference>
<dbReference type="PANTHER" id="PTHR10775">
    <property type="entry name" value="OS08G0208400 PROTEIN"/>
    <property type="match status" value="1"/>
</dbReference>
<evidence type="ECO:0000259" key="1">
    <source>
        <dbReference type="Pfam" id="PF13963"/>
    </source>
</evidence>
<sequence length="310" mass="35619">MSVDRRWMYERLDQNGFLNSEFEIGVETFLNFAYTQVQFICQDKIRCPCSKCQNRKFQSRQDVTYHLCKSGFVGGYTKWIAHGESITHEINSKQLEEQSTDYLATTNNVNDYRSMVIEAMDINYSTAGVGSSEMGNQTMEPNLEVSKFYELLHGADVPLWEGCNNHTKLSVFMGTVKSMLPEGNLLPDNFYNTKKMMSTLGLGHTKIDVCVNNCILYFQENIDRTSCTICGHPRYKPIQSFMGRRKKRPFKVPRNDDGGHVEPMGRLSIFTHAGRPFGHLDHGRMLSNEEYHAAHLYVLFNCPEIDPFIE</sequence>
<reference evidence="2" key="1">
    <citation type="submission" date="2016-02" db="EMBL/GenBank/DDBJ databases">
        <title>WGS assembly of Manihot esculenta.</title>
        <authorList>
            <person name="Bredeson J.V."/>
            <person name="Prochnik S.E."/>
            <person name="Lyons J.B."/>
            <person name="Schmutz J."/>
            <person name="Grimwood J."/>
            <person name="Vrebalov J."/>
            <person name="Bart R.S."/>
            <person name="Amuge T."/>
            <person name="Ferguson M.E."/>
            <person name="Green R."/>
            <person name="Putnam N."/>
            <person name="Stites J."/>
            <person name="Rounsley S."/>
            <person name="Rokhsar D.S."/>
        </authorList>
    </citation>
    <scope>NUCLEOTIDE SEQUENCE [LARGE SCALE GENOMIC DNA]</scope>
    <source>
        <tissue evidence="2">Leaf</tissue>
    </source>
</reference>
<dbReference type="EMBL" id="CM004394">
    <property type="protein sequence ID" value="OAY43283.1"/>
    <property type="molecule type" value="Genomic_DNA"/>
</dbReference>
<name>A0A2C9VG05_MANES</name>
<gene>
    <name evidence="2" type="ORF">MANES_08G056800</name>
</gene>
<evidence type="ECO:0000313" key="2">
    <source>
        <dbReference type="EMBL" id="OAY43283.1"/>
    </source>
</evidence>
<protein>
    <recommendedName>
        <fullName evidence="1">Transposase-associated domain-containing protein</fullName>
    </recommendedName>
</protein>
<dbReference type="PANTHER" id="PTHR10775:SF166">
    <property type="entry name" value="OS04G0146034 PROTEIN"/>
    <property type="match status" value="1"/>
</dbReference>
<feature type="domain" description="Transposase-associated" evidence="1">
    <location>
        <begin position="5"/>
        <end position="84"/>
    </location>
</feature>
<accession>A0A2C9VG05</accession>
<organism evidence="2">
    <name type="scientific">Manihot esculenta</name>
    <name type="common">Cassava</name>
    <name type="synonym">Jatropha manihot</name>
    <dbReference type="NCBI Taxonomy" id="3983"/>
    <lineage>
        <taxon>Eukaryota</taxon>
        <taxon>Viridiplantae</taxon>
        <taxon>Streptophyta</taxon>
        <taxon>Embryophyta</taxon>
        <taxon>Tracheophyta</taxon>
        <taxon>Spermatophyta</taxon>
        <taxon>Magnoliopsida</taxon>
        <taxon>eudicotyledons</taxon>
        <taxon>Gunneridae</taxon>
        <taxon>Pentapetalae</taxon>
        <taxon>rosids</taxon>
        <taxon>fabids</taxon>
        <taxon>Malpighiales</taxon>
        <taxon>Euphorbiaceae</taxon>
        <taxon>Crotonoideae</taxon>
        <taxon>Manihoteae</taxon>
        <taxon>Manihot</taxon>
    </lineage>
</organism>
<dbReference type="STRING" id="3983.A0A2C9VG05"/>
<proteinExistence type="predicted"/>